<feature type="domain" description="ASPIC/UnbV" evidence="3">
    <location>
        <begin position="523"/>
        <end position="589"/>
    </location>
</feature>
<feature type="signal peptide" evidence="2">
    <location>
        <begin position="1"/>
        <end position="24"/>
    </location>
</feature>
<dbReference type="Proteomes" id="UP000187735">
    <property type="component" value="Chromosome"/>
</dbReference>
<evidence type="ECO:0000256" key="2">
    <source>
        <dbReference type="SAM" id="SignalP"/>
    </source>
</evidence>
<dbReference type="PANTHER" id="PTHR16026">
    <property type="entry name" value="CARTILAGE ACIDIC PROTEIN 1"/>
    <property type="match status" value="1"/>
</dbReference>
<gene>
    <name evidence="4" type="ORF">Fuma_00958</name>
</gene>
<dbReference type="STRING" id="1891926.Fuma_00958"/>
<dbReference type="InterPro" id="IPR011519">
    <property type="entry name" value="UnbV_ASPIC"/>
</dbReference>
<dbReference type="Gene3D" id="2.130.10.130">
    <property type="entry name" value="Integrin alpha, N-terminal"/>
    <property type="match status" value="2"/>
</dbReference>
<keyword evidence="1 2" id="KW-0732">Signal</keyword>
<evidence type="ECO:0000313" key="4">
    <source>
        <dbReference type="EMBL" id="APZ91370.1"/>
    </source>
</evidence>
<dbReference type="Pfam" id="PF07593">
    <property type="entry name" value="UnbV_ASPIC"/>
    <property type="match status" value="1"/>
</dbReference>
<dbReference type="InterPro" id="IPR028994">
    <property type="entry name" value="Integrin_alpha_N"/>
</dbReference>
<feature type="chain" id="PRO_5012907807" evidence="2">
    <location>
        <begin position="25"/>
        <end position="600"/>
    </location>
</feature>
<evidence type="ECO:0000256" key="1">
    <source>
        <dbReference type="ARBA" id="ARBA00022729"/>
    </source>
</evidence>
<sequence precursor="true">MLNFLCRNLLLALNVTLLTLPCFLASGCVDSGTSAPAPFSNGRPPATKREGLSLTADLQPSDNPHDLPSPVSKPPIPFMDIAADVGVSFRFENGDSPKKLMPSATSGGCGWIDLDHDLWPDLVLPQGGSMETEAPELKDRVFRNIGGQHFRDCSEECLIAASDRCYGSGVSVADFDNDGFSDIYIANVGPDVLYRNLGDGTFQDVTNAAGINNTRWASSVAFGDLDNDGDADLYVCNYVDYDPRHPIPCLNADGLPTTCHPKHVGEIANVYFENDGDGTFSEVSNDRNLNAPGSKSLGVVIADLDRDQDLDVYVANDTEANHLFLNDGLGGFAENAIAAGAAASGQGHLQASMGIGVGDYDRNGLPDLYVTHFIDDSNTMYQNLGRGAFTDSTRESGLHQPCLPYLGFGTVMTDFDADGWQDLFIANGHIDDLRELAGSPWKMSAQILRFDGNLWTDVSRDSGDYFAEKWLGRGVAGGDYNRDGAIDLAVVHQNAPLGLLKNEAKLGNWLSLTPIGDMSSRTGVGLEVTVTQDDQQLIQQLCGGSSYCSAHEAAIYFGLGASGNLVSISARWPSGREFREENVEPNRHYHLSEKHGLLAQ</sequence>
<dbReference type="InterPro" id="IPR027039">
    <property type="entry name" value="Crtac1"/>
</dbReference>
<dbReference type="EMBL" id="CP017641">
    <property type="protein sequence ID" value="APZ91370.1"/>
    <property type="molecule type" value="Genomic_DNA"/>
</dbReference>
<dbReference type="InterPro" id="IPR013517">
    <property type="entry name" value="FG-GAP"/>
</dbReference>
<evidence type="ECO:0000259" key="3">
    <source>
        <dbReference type="Pfam" id="PF07593"/>
    </source>
</evidence>
<name>A0A1P8WBC9_9PLAN</name>
<evidence type="ECO:0000313" key="5">
    <source>
        <dbReference type="Proteomes" id="UP000187735"/>
    </source>
</evidence>
<dbReference type="PROSITE" id="PS51257">
    <property type="entry name" value="PROKAR_LIPOPROTEIN"/>
    <property type="match status" value="1"/>
</dbReference>
<dbReference type="PANTHER" id="PTHR16026:SF0">
    <property type="entry name" value="CARTILAGE ACIDIC PROTEIN 1"/>
    <property type="match status" value="1"/>
</dbReference>
<dbReference type="RefSeq" id="WP_145943991.1">
    <property type="nucleotide sequence ID" value="NZ_CP017641.1"/>
</dbReference>
<proteinExistence type="predicted"/>
<dbReference type="KEGG" id="fmr:Fuma_00958"/>
<dbReference type="Pfam" id="PF13517">
    <property type="entry name" value="FG-GAP_3"/>
    <property type="match status" value="2"/>
</dbReference>
<reference evidence="4 5" key="1">
    <citation type="journal article" date="2016" name="Front. Microbiol.">
        <title>Fuerstia marisgermanicae gen. nov., sp. nov., an Unusual Member of the Phylum Planctomycetes from the German Wadden Sea.</title>
        <authorList>
            <person name="Kohn T."/>
            <person name="Heuer A."/>
            <person name="Jogler M."/>
            <person name="Vollmers J."/>
            <person name="Boedeker C."/>
            <person name="Bunk B."/>
            <person name="Rast P."/>
            <person name="Borchert D."/>
            <person name="Glockner I."/>
            <person name="Freese H.M."/>
            <person name="Klenk H.P."/>
            <person name="Overmann J."/>
            <person name="Kaster A.K."/>
            <person name="Rohde M."/>
            <person name="Wiegand S."/>
            <person name="Jogler C."/>
        </authorList>
    </citation>
    <scope>NUCLEOTIDE SEQUENCE [LARGE SCALE GENOMIC DNA]</scope>
    <source>
        <strain evidence="4 5">NH11</strain>
    </source>
</reference>
<accession>A0A1P8WBC9</accession>
<organism evidence="4 5">
    <name type="scientific">Fuerstiella marisgermanici</name>
    <dbReference type="NCBI Taxonomy" id="1891926"/>
    <lineage>
        <taxon>Bacteria</taxon>
        <taxon>Pseudomonadati</taxon>
        <taxon>Planctomycetota</taxon>
        <taxon>Planctomycetia</taxon>
        <taxon>Planctomycetales</taxon>
        <taxon>Planctomycetaceae</taxon>
        <taxon>Fuerstiella</taxon>
    </lineage>
</organism>
<dbReference type="AlphaFoldDB" id="A0A1P8WBC9"/>
<dbReference type="SUPFAM" id="SSF69318">
    <property type="entry name" value="Integrin alpha N-terminal domain"/>
    <property type="match status" value="1"/>
</dbReference>
<protein>
    <submittedName>
        <fullName evidence="4">FG-GAP repeat</fullName>
    </submittedName>
</protein>
<keyword evidence="5" id="KW-1185">Reference proteome</keyword>